<accession>A0A8J3AFD2</accession>
<evidence type="ECO:0000313" key="1">
    <source>
        <dbReference type="EMBL" id="GGI06638.1"/>
    </source>
</evidence>
<reference evidence="1" key="1">
    <citation type="journal article" date="2014" name="Int. J. Syst. Evol. Microbiol.">
        <title>Complete genome sequence of Corynebacterium casei LMG S-19264T (=DSM 44701T), isolated from a smear-ripened cheese.</title>
        <authorList>
            <consortium name="US DOE Joint Genome Institute (JGI-PGF)"/>
            <person name="Walter F."/>
            <person name="Albersmeier A."/>
            <person name="Kalinowski J."/>
            <person name="Ruckert C."/>
        </authorList>
    </citation>
    <scope>NUCLEOTIDE SEQUENCE</scope>
    <source>
        <strain evidence="1">CGMCC 1.14988</strain>
    </source>
</reference>
<reference evidence="1" key="2">
    <citation type="submission" date="2020-09" db="EMBL/GenBank/DDBJ databases">
        <authorList>
            <person name="Sun Q."/>
            <person name="Zhou Y."/>
        </authorList>
    </citation>
    <scope>NUCLEOTIDE SEQUENCE</scope>
    <source>
        <strain evidence="1">CGMCC 1.14988</strain>
    </source>
</reference>
<name>A0A8J3AFD2_9ACTN</name>
<dbReference type="Proteomes" id="UP000650511">
    <property type="component" value="Unassembled WGS sequence"/>
</dbReference>
<comment type="caution">
    <text evidence="1">The sequence shown here is derived from an EMBL/GenBank/DDBJ whole genome shotgun (WGS) entry which is preliminary data.</text>
</comment>
<gene>
    <name evidence="1" type="ORF">GCM10011354_20090</name>
</gene>
<organism evidence="1 2">
    <name type="scientific">Egicoccus halophilus</name>
    <dbReference type="NCBI Taxonomy" id="1670830"/>
    <lineage>
        <taxon>Bacteria</taxon>
        <taxon>Bacillati</taxon>
        <taxon>Actinomycetota</taxon>
        <taxon>Nitriliruptoria</taxon>
        <taxon>Egicoccales</taxon>
        <taxon>Egicoccaceae</taxon>
        <taxon>Egicoccus</taxon>
    </lineage>
</organism>
<protein>
    <recommendedName>
        <fullName evidence="3">PIN domain-containing protein</fullName>
    </recommendedName>
</protein>
<evidence type="ECO:0008006" key="3">
    <source>
        <dbReference type="Google" id="ProtNLM"/>
    </source>
</evidence>
<proteinExistence type="predicted"/>
<evidence type="ECO:0000313" key="2">
    <source>
        <dbReference type="Proteomes" id="UP000650511"/>
    </source>
</evidence>
<sequence>MLLTPSAVLTAELASLAVLHRDKDFDIIADATGQQLERLRLDE</sequence>
<keyword evidence="2" id="KW-1185">Reference proteome</keyword>
<dbReference type="RefSeq" id="WP_268234458.1">
    <property type="nucleotide sequence ID" value="NZ_BMHA01000006.1"/>
</dbReference>
<dbReference type="Gene3D" id="3.40.50.1010">
    <property type="entry name" value="5'-nuclease"/>
    <property type="match status" value="1"/>
</dbReference>
<dbReference type="AlphaFoldDB" id="A0A8J3AFD2"/>
<dbReference type="EMBL" id="BMHA01000006">
    <property type="protein sequence ID" value="GGI06638.1"/>
    <property type="molecule type" value="Genomic_DNA"/>
</dbReference>